<keyword evidence="6" id="KW-1185">Reference proteome</keyword>
<evidence type="ECO:0000259" key="4">
    <source>
        <dbReference type="PROSITE" id="PS51118"/>
    </source>
</evidence>
<proteinExistence type="predicted"/>
<evidence type="ECO:0000256" key="2">
    <source>
        <dbReference type="ARBA" id="ARBA00023125"/>
    </source>
</evidence>
<dbReference type="EMBL" id="FMYL01000001">
    <property type="protein sequence ID" value="SDB83001.1"/>
    <property type="molecule type" value="Genomic_DNA"/>
</dbReference>
<feature type="domain" description="HTH hxlR-type" evidence="4">
    <location>
        <begin position="19"/>
        <end position="118"/>
    </location>
</feature>
<keyword evidence="2" id="KW-0238">DNA-binding</keyword>
<name>A0A1G6GLV7_9GAMM</name>
<keyword evidence="1" id="KW-0805">Transcription regulation</keyword>
<evidence type="ECO:0000256" key="1">
    <source>
        <dbReference type="ARBA" id="ARBA00023015"/>
    </source>
</evidence>
<dbReference type="Gene3D" id="1.10.10.10">
    <property type="entry name" value="Winged helix-like DNA-binding domain superfamily/Winged helix DNA-binding domain"/>
    <property type="match status" value="1"/>
</dbReference>
<dbReference type="PROSITE" id="PS51118">
    <property type="entry name" value="HTH_HXLR"/>
    <property type="match status" value="1"/>
</dbReference>
<dbReference type="Proteomes" id="UP000242501">
    <property type="component" value="Unassembled WGS sequence"/>
</dbReference>
<dbReference type="GO" id="GO:0003677">
    <property type="term" value="F:DNA binding"/>
    <property type="evidence" value="ECO:0007669"/>
    <property type="project" value="UniProtKB-KW"/>
</dbReference>
<dbReference type="AlphaFoldDB" id="A0A1G6GLV7"/>
<reference evidence="6" key="1">
    <citation type="submission" date="2016-09" db="EMBL/GenBank/DDBJ databases">
        <authorList>
            <person name="Varghese N."/>
            <person name="Submissions S."/>
        </authorList>
    </citation>
    <scope>NUCLEOTIDE SEQUENCE [LARGE SCALE GENOMIC DNA]</scope>
    <source>
        <strain evidence="6">ANC 4422</strain>
    </source>
</reference>
<dbReference type="SUPFAM" id="SSF46785">
    <property type="entry name" value="Winged helix' DNA-binding domain"/>
    <property type="match status" value="1"/>
</dbReference>
<evidence type="ECO:0000313" key="5">
    <source>
        <dbReference type="EMBL" id="SDB83001.1"/>
    </source>
</evidence>
<dbReference type="OrthoDB" id="9807069at2"/>
<sequence>MKLEIKNVANGYDLQTADCKKISQVLARVGDKWSILIIMFLSEKPRRFSEIKRTINGISQRMLTLCLRGLERDGLVKRTVIAVMPPHVEYELTTLGYSLTESVTGLGRWANENIRAIDDARSEYDLNEDNTKVVPWQR</sequence>
<dbReference type="InterPro" id="IPR036388">
    <property type="entry name" value="WH-like_DNA-bd_sf"/>
</dbReference>
<dbReference type="Pfam" id="PF01638">
    <property type="entry name" value="HxlR"/>
    <property type="match status" value="1"/>
</dbReference>
<accession>A0A1G6GLV7</accession>
<dbReference type="InterPro" id="IPR002577">
    <property type="entry name" value="HTH_HxlR"/>
</dbReference>
<gene>
    <name evidence="5" type="ORF">SAMN05421733_101403</name>
</gene>
<evidence type="ECO:0000313" key="6">
    <source>
        <dbReference type="Proteomes" id="UP000242501"/>
    </source>
</evidence>
<organism evidence="5 6">
    <name type="scientific">Acinetobacter boissieri</name>
    <dbReference type="NCBI Taxonomy" id="1219383"/>
    <lineage>
        <taxon>Bacteria</taxon>
        <taxon>Pseudomonadati</taxon>
        <taxon>Pseudomonadota</taxon>
        <taxon>Gammaproteobacteria</taxon>
        <taxon>Moraxellales</taxon>
        <taxon>Moraxellaceae</taxon>
        <taxon>Acinetobacter</taxon>
    </lineage>
</organism>
<dbReference type="InterPro" id="IPR036390">
    <property type="entry name" value="WH_DNA-bd_sf"/>
</dbReference>
<dbReference type="STRING" id="1219383.SAMN05421733_101403"/>
<evidence type="ECO:0000256" key="3">
    <source>
        <dbReference type="ARBA" id="ARBA00023163"/>
    </source>
</evidence>
<keyword evidence="3" id="KW-0804">Transcription</keyword>
<dbReference type="RefSeq" id="WP_092746652.1">
    <property type="nucleotide sequence ID" value="NZ_FMYL01000001.1"/>
</dbReference>
<protein>
    <submittedName>
        <fullName evidence="5">Transcriptional regulator, HxlR family</fullName>
    </submittedName>
</protein>
<dbReference type="PANTHER" id="PTHR33204">
    <property type="entry name" value="TRANSCRIPTIONAL REGULATOR, MARR FAMILY"/>
    <property type="match status" value="1"/>
</dbReference>
<dbReference type="PANTHER" id="PTHR33204:SF39">
    <property type="entry name" value="TRANSCRIPTIONAL REGULATORY PROTEIN"/>
    <property type="match status" value="1"/>
</dbReference>